<dbReference type="EMBL" id="HBUE01319227">
    <property type="protein sequence ID" value="CAG6587108.1"/>
    <property type="molecule type" value="Transcribed_RNA"/>
</dbReference>
<accession>A0A8D8P3T9</accession>
<feature type="compositionally biased region" description="Low complexity" evidence="1">
    <location>
        <begin position="36"/>
        <end position="50"/>
    </location>
</feature>
<dbReference type="AlphaFoldDB" id="A0A8D8P3T9"/>
<sequence>MGRPAGTDRTYPVNPAPVVNLRIRPTGGTPARVTPSAAKSRITAARATSSSVNPNVTARLMDRGRRRSCRPVFWSPPCSVPLRRIPVTAKPSTPAPRTTPS</sequence>
<dbReference type="EMBL" id="HBUE01212736">
    <property type="protein sequence ID" value="CAG6535141.1"/>
    <property type="molecule type" value="Transcribed_RNA"/>
</dbReference>
<feature type="region of interest" description="Disordered" evidence="1">
    <location>
        <begin position="1"/>
        <end position="50"/>
    </location>
</feature>
<protein>
    <submittedName>
        <fullName evidence="2">(northern house mosquito) hypothetical protein</fullName>
    </submittedName>
</protein>
<name>A0A8D8P3T9_CULPI</name>
<reference evidence="2" key="1">
    <citation type="submission" date="2021-05" db="EMBL/GenBank/DDBJ databases">
        <authorList>
            <person name="Alioto T."/>
            <person name="Alioto T."/>
            <person name="Gomez Garrido J."/>
        </authorList>
    </citation>
    <scope>NUCLEOTIDE SEQUENCE</scope>
</reference>
<proteinExistence type="predicted"/>
<organism evidence="2">
    <name type="scientific">Culex pipiens</name>
    <name type="common">House mosquito</name>
    <dbReference type="NCBI Taxonomy" id="7175"/>
    <lineage>
        <taxon>Eukaryota</taxon>
        <taxon>Metazoa</taxon>
        <taxon>Ecdysozoa</taxon>
        <taxon>Arthropoda</taxon>
        <taxon>Hexapoda</taxon>
        <taxon>Insecta</taxon>
        <taxon>Pterygota</taxon>
        <taxon>Neoptera</taxon>
        <taxon>Endopterygota</taxon>
        <taxon>Diptera</taxon>
        <taxon>Nematocera</taxon>
        <taxon>Culicoidea</taxon>
        <taxon>Culicidae</taxon>
        <taxon>Culicinae</taxon>
        <taxon>Culicini</taxon>
        <taxon>Culex</taxon>
        <taxon>Culex</taxon>
    </lineage>
</organism>
<evidence type="ECO:0000313" key="2">
    <source>
        <dbReference type="EMBL" id="CAG6587108.1"/>
    </source>
</evidence>
<evidence type="ECO:0000256" key="1">
    <source>
        <dbReference type="SAM" id="MobiDB-lite"/>
    </source>
</evidence>